<dbReference type="AlphaFoldDB" id="A0A174DUN6"/>
<evidence type="ECO:0000256" key="4">
    <source>
        <dbReference type="ARBA" id="ARBA00023136"/>
    </source>
</evidence>
<dbReference type="OrthoDB" id="9811590at2"/>
<feature type="transmembrane region" description="Helical" evidence="5">
    <location>
        <begin position="172"/>
        <end position="192"/>
    </location>
</feature>
<evidence type="ECO:0000313" key="6">
    <source>
        <dbReference type="EMBL" id="CUN69488.1"/>
    </source>
</evidence>
<dbReference type="GeneID" id="83011746"/>
<dbReference type="PANTHER" id="PTHR35529:SF1">
    <property type="entry name" value="MANGANESE EFFLUX PUMP MNTP-RELATED"/>
    <property type="match status" value="1"/>
</dbReference>
<organism evidence="6 7">
    <name type="scientific">Clostridium disporicum</name>
    <dbReference type="NCBI Taxonomy" id="84024"/>
    <lineage>
        <taxon>Bacteria</taxon>
        <taxon>Bacillati</taxon>
        <taxon>Bacillota</taxon>
        <taxon>Clostridia</taxon>
        <taxon>Eubacteriales</taxon>
        <taxon>Clostridiaceae</taxon>
        <taxon>Clostridium</taxon>
    </lineage>
</organism>
<name>A0A174DUN6_9CLOT</name>
<keyword evidence="2 5" id="KW-0812">Transmembrane</keyword>
<dbReference type="RefSeq" id="WP_042397631.1">
    <property type="nucleotide sequence ID" value="NZ_CYYT01000014.1"/>
</dbReference>
<feature type="transmembrane region" description="Helical" evidence="5">
    <location>
        <begin position="73"/>
        <end position="90"/>
    </location>
</feature>
<dbReference type="EMBL" id="CYZV01000004">
    <property type="protein sequence ID" value="CUN69488.1"/>
    <property type="molecule type" value="Genomic_DNA"/>
</dbReference>
<gene>
    <name evidence="6" type="primary">yebN_2</name>
    <name evidence="6" type="ORF">ERS852470_00503</name>
</gene>
<evidence type="ECO:0000256" key="5">
    <source>
        <dbReference type="SAM" id="Phobius"/>
    </source>
</evidence>
<keyword evidence="4 5" id="KW-0472">Membrane</keyword>
<sequence>MRLWEIIIVSVGLALDAFTVAVCRGSTQGNLKKSTALLVGIIFGAIQTIMLAAGMIIALYPMLNINNEKIISINQWFSAIILFYLGIKFFRNAFKVNKYNERREEFFGYKGSVGLALATSIDAFILGIGFGLLRTEIISNILILFIVTSILVTIGLWVGYCMGNKYKKQIDICGGIILLAIGIKIICNYFNII</sequence>
<accession>A0A174DUN6</accession>
<reference evidence="6 7" key="1">
    <citation type="submission" date="2015-09" db="EMBL/GenBank/DDBJ databases">
        <authorList>
            <consortium name="Pathogen Informatics"/>
        </authorList>
    </citation>
    <scope>NUCLEOTIDE SEQUENCE [LARGE SCALE GENOMIC DNA]</scope>
    <source>
        <strain evidence="6 7">2789STDY5834855</strain>
    </source>
</reference>
<dbReference type="PANTHER" id="PTHR35529">
    <property type="entry name" value="MANGANESE EFFLUX PUMP MNTP-RELATED"/>
    <property type="match status" value="1"/>
</dbReference>
<evidence type="ECO:0000313" key="7">
    <source>
        <dbReference type="Proteomes" id="UP000095558"/>
    </source>
</evidence>
<evidence type="ECO:0000256" key="3">
    <source>
        <dbReference type="ARBA" id="ARBA00022989"/>
    </source>
</evidence>
<feature type="transmembrane region" description="Helical" evidence="5">
    <location>
        <begin position="6"/>
        <end position="23"/>
    </location>
</feature>
<dbReference type="InterPro" id="IPR003810">
    <property type="entry name" value="Mntp/YtaF"/>
</dbReference>
<feature type="transmembrane region" description="Helical" evidence="5">
    <location>
        <begin position="111"/>
        <end position="131"/>
    </location>
</feature>
<protein>
    <submittedName>
        <fullName evidence="6">Predicted membrane protein</fullName>
    </submittedName>
</protein>
<evidence type="ECO:0000256" key="2">
    <source>
        <dbReference type="ARBA" id="ARBA00022692"/>
    </source>
</evidence>
<dbReference type="Proteomes" id="UP000095558">
    <property type="component" value="Unassembled WGS sequence"/>
</dbReference>
<dbReference type="Pfam" id="PF02659">
    <property type="entry name" value="Mntp"/>
    <property type="match status" value="1"/>
</dbReference>
<feature type="transmembrane region" description="Helical" evidence="5">
    <location>
        <begin position="35"/>
        <end position="61"/>
    </location>
</feature>
<feature type="transmembrane region" description="Helical" evidence="5">
    <location>
        <begin position="137"/>
        <end position="160"/>
    </location>
</feature>
<keyword evidence="1" id="KW-1003">Cell membrane</keyword>
<keyword evidence="3 5" id="KW-1133">Transmembrane helix</keyword>
<evidence type="ECO:0000256" key="1">
    <source>
        <dbReference type="ARBA" id="ARBA00022475"/>
    </source>
</evidence>
<proteinExistence type="predicted"/>